<evidence type="ECO:0000313" key="11">
    <source>
        <dbReference type="EMBL" id="EDO40639.1"/>
    </source>
</evidence>
<dbReference type="PROSITE" id="PS51510">
    <property type="entry name" value="PHOSPHAGEN_KINASE_C"/>
    <property type="match status" value="1"/>
</dbReference>
<dbReference type="eggNOG" id="KOG3581">
    <property type="taxonomic scope" value="Eukaryota"/>
</dbReference>
<dbReference type="GO" id="GO:0046314">
    <property type="term" value="P:phosphocreatine biosynthetic process"/>
    <property type="evidence" value="ECO:0000318"/>
    <property type="project" value="GO_Central"/>
</dbReference>
<evidence type="ECO:0008006" key="13">
    <source>
        <dbReference type="Google" id="ProtNLM"/>
    </source>
</evidence>
<dbReference type="GO" id="GO:0005739">
    <property type="term" value="C:mitochondrion"/>
    <property type="evidence" value="ECO:0000318"/>
    <property type="project" value="GO_Central"/>
</dbReference>
<feature type="binding site" evidence="7">
    <location>
        <begin position="118"/>
        <end position="122"/>
    </location>
    <ligand>
        <name>ATP</name>
        <dbReference type="ChEBI" id="CHEBI:30616"/>
    </ligand>
</feature>
<evidence type="ECO:0000259" key="9">
    <source>
        <dbReference type="PROSITE" id="PS51509"/>
    </source>
</evidence>
<dbReference type="PANTHER" id="PTHR11547:SF57">
    <property type="entry name" value="PHOSPHAGEN KINASE C-TERMINAL DOMAIN-CONTAINING PROTEIN"/>
    <property type="match status" value="1"/>
</dbReference>
<dbReference type="FunFam" id="1.10.135.10:FF:000005">
    <property type="entry name" value="Glycocyamine kinase beta chain"/>
    <property type="match status" value="1"/>
</dbReference>
<evidence type="ECO:0000256" key="2">
    <source>
        <dbReference type="ARBA" id="ARBA00022679"/>
    </source>
</evidence>
<organism evidence="11 12">
    <name type="scientific">Nematostella vectensis</name>
    <name type="common">Starlet sea anemone</name>
    <dbReference type="NCBI Taxonomy" id="45351"/>
    <lineage>
        <taxon>Eukaryota</taxon>
        <taxon>Metazoa</taxon>
        <taxon>Cnidaria</taxon>
        <taxon>Anthozoa</taxon>
        <taxon>Hexacorallia</taxon>
        <taxon>Actiniaria</taxon>
        <taxon>Edwardsiidae</taxon>
        <taxon>Nematostella</taxon>
    </lineage>
</organism>
<keyword evidence="3 7" id="KW-0547">Nucleotide-binding</keyword>
<name>A7S6L6_NEMVE</name>
<dbReference type="HOGENOM" id="CLU_019868_4_2_1"/>
<comment type="similarity">
    <text evidence="1 6 8">Belongs to the ATP:guanido phosphotransferase family.</text>
</comment>
<dbReference type="Proteomes" id="UP000001593">
    <property type="component" value="Unassembled WGS sequence"/>
</dbReference>
<dbReference type="InterPro" id="IPR036802">
    <property type="entry name" value="ATP-guanido_PTrfase_N_sf"/>
</dbReference>
<dbReference type="SUPFAM" id="SSF55931">
    <property type="entry name" value="Glutamine synthetase/guanido kinase"/>
    <property type="match status" value="1"/>
</dbReference>
<evidence type="ECO:0000259" key="10">
    <source>
        <dbReference type="PROSITE" id="PS51510"/>
    </source>
</evidence>
<dbReference type="InterPro" id="IPR022414">
    <property type="entry name" value="ATP-guanido_PTrfase_cat"/>
</dbReference>
<dbReference type="SUPFAM" id="SSF48034">
    <property type="entry name" value="Guanido kinase N-terminal domain"/>
    <property type="match status" value="1"/>
</dbReference>
<protein>
    <recommendedName>
        <fullName evidence="13">Creatine kinase</fullName>
    </recommendedName>
</protein>
<dbReference type="InParanoid" id="A7S6L6"/>
<dbReference type="PhylomeDB" id="A7S6L6"/>
<feature type="binding site" evidence="7">
    <location>
        <position position="181"/>
    </location>
    <ligand>
        <name>ATP</name>
        <dbReference type="ChEBI" id="CHEBI:30616"/>
    </ligand>
</feature>
<feature type="binding site" evidence="7">
    <location>
        <begin position="282"/>
        <end position="286"/>
    </location>
    <ligand>
        <name>ATP</name>
        <dbReference type="ChEBI" id="CHEBI:30616"/>
    </ligand>
</feature>
<evidence type="ECO:0000256" key="6">
    <source>
        <dbReference type="PROSITE-ProRule" id="PRU00842"/>
    </source>
</evidence>
<dbReference type="Gene3D" id="3.30.590.10">
    <property type="entry name" value="Glutamine synthetase/guanido kinase, catalytic domain"/>
    <property type="match status" value="1"/>
</dbReference>
<keyword evidence="12" id="KW-1185">Reference proteome</keyword>
<keyword evidence="4 7" id="KW-0418">Kinase</keyword>
<evidence type="ECO:0000256" key="3">
    <source>
        <dbReference type="ARBA" id="ARBA00022741"/>
    </source>
</evidence>
<reference evidence="11 12" key="1">
    <citation type="journal article" date="2007" name="Science">
        <title>Sea anemone genome reveals ancestral eumetazoan gene repertoire and genomic organization.</title>
        <authorList>
            <person name="Putnam N.H."/>
            <person name="Srivastava M."/>
            <person name="Hellsten U."/>
            <person name="Dirks B."/>
            <person name="Chapman J."/>
            <person name="Salamov A."/>
            <person name="Terry A."/>
            <person name="Shapiro H."/>
            <person name="Lindquist E."/>
            <person name="Kapitonov V.V."/>
            <person name="Jurka J."/>
            <person name="Genikhovich G."/>
            <person name="Grigoriev I.V."/>
            <person name="Lucas S.M."/>
            <person name="Steele R.E."/>
            <person name="Finnerty J.R."/>
            <person name="Technau U."/>
            <person name="Martindale M.Q."/>
            <person name="Rokhsar D.S."/>
        </authorList>
    </citation>
    <scope>NUCLEOTIDE SEQUENCE [LARGE SCALE GENOMIC DNA]</scope>
    <source>
        <strain evidence="12">CH2 X CH6</strain>
    </source>
</reference>
<dbReference type="InterPro" id="IPR014746">
    <property type="entry name" value="Gln_synth/guanido_kin_cat_dom"/>
</dbReference>
<dbReference type="OrthoDB" id="430219at2759"/>
<evidence type="ECO:0000256" key="8">
    <source>
        <dbReference type="RuleBase" id="RU000505"/>
    </source>
</evidence>
<keyword evidence="5 7" id="KW-0067">ATP-binding</keyword>
<dbReference type="InterPro" id="IPR000749">
    <property type="entry name" value="ATP-guanido_PTrfase"/>
</dbReference>
<dbReference type="EMBL" id="DS469588">
    <property type="protein sequence ID" value="EDO40639.1"/>
    <property type="molecule type" value="Genomic_DNA"/>
</dbReference>
<feature type="binding site" evidence="7">
    <location>
        <begin position="310"/>
        <end position="315"/>
    </location>
    <ligand>
        <name>ATP</name>
        <dbReference type="ChEBI" id="CHEBI:30616"/>
    </ligand>
</feature>
<dbReference type="Pfam" id="PF02807">
    <property type="entry name" value="ATP-gua_PtransN"/>
    <property type="match status" value="1"/>
</dbReference>
<dbReference type="InterPro" id="IPR022415">
    <property type="entry name" value="ATP-guanido_PTrfase_AS"/>
</dbReference>
<feature type="domain" description="Phosphagen kinase C-terminal" evidence="10">
    <location>
        <begin position="115"/>
        <end position="357"/>
    </location>
</feature>
<dbReference type="AlphaFoldDB" id="A7S6L6"/>
<accession>A7S6L6</accession>
<dbReference type="CDD" id="cd00716">
    <property type="entry name" value="creatine_kinase_like"/>
    <property type="match status" value="1"/>
</dbReference>
<feature type="binding site" evidence="7">
    <location>
        <position position="226"/>
    </location>
    <ligand>
        <name>ATP</name>
        <dbReference type="ChEBI" id="CHEBI:30616"/>
    </ligand>
</feature>
<evidence type="ECO:0000256" key="4">
    <source>
        <dbReference type="ARBA" id="ARBA00022777"/>
    </source>
</evidence>
<dbReference type="OMA" id="HNNIMAR"/>
<dbReference type="PROSITE" id="PS00112">
    <property type="entry name" value="PHOSPHAGEN_KINASE"/>
    <property type="match status" value="1"/>
</dbReference>
<dbReference type="Pfam" id="PF00217">
    <property type="entry name" value="ATP-gua_Ptrans"/>
    <property type="match status" value="1"/>
</dbReference>
<keyword evidence="2 7" id="KW-0808">Transferase</keyword>
<dbReference type="PANTHER" id="PTHR11547">
    <property type="entry name" value="ARGININE OR CREATINE KINASE"/>
    <property type="match status" value="1"/>
</dbReference>
<feature type="domain" description="Phosphagen kinase N-terminal" evidence="9">
    <location>
        <begin position="2"/>
        <end position="89"/>
    </location>
</feature>
<dbReference type="GO" id="GO:0005524">
    <property type="term" value="F:ATP binding"/>
    <property type="evidence" value="ECO:0007669"/>
    <property type="project" value="UniProtKB-UniRule"/>
</dbReference>
<evidence type="ECO:0000313" key="12">
    <source>
        <dbReference type="Proteomes" id="UP000001593"/>
    </source>
</evidence>
<evidence type="ECO:0000256" key="1">
    <source>
        <dbReference type="ARBA" id="ARBA00006798"/>
    </source>
</evidence>
<dbReference type="KEGG" id="nve:5512397"/>
<evidence type="ECO:0000256" key="5">
    <source>
        <dbReference type="ARBA" id="ARBA00022840"/>
    </source>
</evidence>
<dbReference type="Gene3D" id="1.10.135.10">
    <property type="entry name" value="ATP:guanido phosphotransferase, N-terminal domain"/>
    <property type="match status" value="1"/>
</dbReference>
<evidence type="ECO:0000256" key="7">
    <source>
        <dbReference type="PROSITE-ProRule" id="PRU00843"/>
    </source>
</evidence>
<gene>
    <name evidence="11" type="ORF">NEMVEDRAFT_v1g106603</name>
</gene>
<dbReference type="GO" id="GO:0004111">
    <property type="term" value="F:creatine kinase activity"/>
    <property type="evidence" value="ECO:0000318"/>
    <property type="project" value="GO_Central"/>
</dbReference>
<dbReference type="STRING" id="45351.A7S6L6"/>
<sequence length="371" mass="42492">MALREEALANFPALWNHNNIMARHLTPEMYVHLCDRKTSNGFTLDQAIQPGVDNPTHPNISPCGIVAGDEESFRVFAELFDLVIEERHNGYKQNATHVSDTNPTKVKHGKFDENFVLSCRVRACRSIKGFRLSPINSRKEKRGIEQIAKNALGTMQGEFEGRYYALSSMTPQDYHHLSLEHVLSDATKHPLIVSSGMSRDWPDGRGVWHTKDKSFLIWVNEEDHLRVISMETGGDLERTYERFYRGLKELESRIQKFGHEFMRNRHLGYINTCPSNLGTGLRASVHVKLPCLGKDPRFDAILCSLRLQKRGTDGDNTPIREDIYDISNADRLGYTEVQLVQKVIDGVNLLIKMEKRLERNQSINEFVPFKL</sequence>
<dbReference type="FunFam" id="3.30.590.10:FF:000002">
    <property type="entry name" value="Creatine kinase S-type, mitochondrial"/>
    <property type="match status" value="1"/>
</dbReference>
<dbReference type="PROSITE" id="PS51509">
    <property type="entry name" value="PHOSPHAGEN_KINASE_N"/>
    <property type="match status" value="1"/>
</dbReference>
<dbReference type="InterPro" id="IPR022413">
    <property type="entry name" value="ATP-guanido_PTrfase_N"/>
</dbReference>
<proteinExistence type="inferred from homology"/>